<sequence length="587" mass="67992">MSSVRREVGPKVAMETHQMDAQQQETGSLPNQREPEYHNVHGPQDQIRNEYGGFGVRLSPVRRLERYLILGTEDGTVYKNEEVLEKDNIESLTELIQDKRGLEAVRKIRDVSLNRRCAKQKYVIHSLAICARSRDPETQKAAYEILPEVCRIPSDLFLFLNFCKENSTGSGWGRAHRRAISNWYVHVYKNRNPLGLAYLVTKYWARYNFSHRDTLRLAHTSSKDPILQLILRYIAKEHGRGLLTENSNNDPSVAEVQDFLDACKKARKTDNVGELCYLIRQHNLAREHVNTDMLKCKEVWEALLEKMPMEAMLRNLRNMGCLQMFAANSQAEEIVIQRLERIRSIDTEREETYQDDEESMCRRSAYSHPFRILQALTEYQRGPSTRRNHFHEPNMRIVDALEKAFYRSFSQIQPTFKSFCLAIDLSRSMGKKVLGSQWITCAKAAALQMLTIAKVEENYKIIGFSTQNRDLEIRSDMTIDDVMNVMSRTGDYEGLDCAYPMKWAMENRRNDIDVFIIYTNNDTYCGTVHPSEALRQYREYSHNSYVKLVVCAMNSDKLSLAKDEHMLDVVGFDAHTPSIIADFCRMG</sequence>
<accession>A0ABD3T5N5</accession>
<keyword evidence="10" id="KW-1185">Reference proteome</keyword>
<dbReference type="InterPro" id="IPR008858">
    <property type="entry name" value="TROVE_dom"/>
</dbReference>
<feature type="domain" description="TROVE" evidence="8">
    <location>
        <begin position="47"/>
        <end position="417"/>
    </location>
</feature>
<evidence type="ECO:0000259" key="8">
    <source>
        <dbReference type="PROSITE" id="PS50988"/>
    </source>
</evidence>
<evidence type="ECO:0000256" key="1">
    <source>
        <dbReference type="ARBA" id="ARBA00004496"/>
    </source>
</evidence>
<evidence type="ECO:0000313" key="10">
    <source>
        <dbReference type="Proteomes" id="UP001634394"/>
    </source>
</evidence>
<dbReference type="PANTHER" id="PTHR14202">
    <property type="entry name" value="60 KDA RIBONUCLEOPROTEIN SSA/RO"/>
    <property type="match status" value="1"/>
</dbReference>
<dbReference type="AlphaFoldDB" id="A0ABD3T5N5"/>
<proteinExistence type="inferred from homology"/>
<dbReference type="InterPro" id="IPR037214">
    <property type="entry name" value="TROVE_dom_sf"/>
</dbReference>
<dbReference type="GO" id="GO:0046872">
    <property type="term" value="F:metal ion binding"/>
    <property type="evidence" value="ECO:0007669"/>
    <property type="project" value="UniProtKB-KW"/>
</dbReference>
<evidence type="ECO:0000256" key="4">
    <source>
        <dbReference type="ARBA" id="ARBA00022723"/>
    </source>
</evidence>
<keyword evidence="4" id="KW-0479">Metal-binding</keyword>
<evidence type="ECO:0000256" key="6">
    <source>
        <dbReference type="ARBA" id="ARBA00023274"/>
    </source>
</evidence>
<evidence type="ECO:0000256" key="5">
    <source>
        <dbReference type="ARBA" id="ARBA00022884"/>
    </source>
</evidence>
<protein>
    <recommendedName>
        <fullName evidence="8">TROVE domain-containing protein</fullName>
    </recommendedName>
</protein>
<evidence type="ECO:0000256" key="3">
    <source>
        <dbReference type="ARBA" id="ARBA00022490"/>
    </source>
</evidence>
<comment type="caution">
    <text evidence="9">The sequence shown here is derived from an EMBL/GenBank/DDBJ whole genome shotgun (WGS) entry which is preliminary data.</text>
</comment>
<dbReference type="InterPro" id="IPR040322">
    <property type="entry name" value="TROVE2"/>
</dbReference>
<dbReference type="Gene3D" id="3.40.50.410">
    <property type="entry name" value="von Willebrand factor, type A domain"/>
    <property type="match status" value="1"/>
</dbReference>
<dbReference type="InterPro" id="IPR056800">
    <property type="entry name" value="vWA_Ro60"/>
</dbReference>
<feature type="compositionally biased region" description="Polar residues" evidence="7">
    <location>
        <begin position="19"/>
        <end position="31"/>
    </location>
</feature>
<keyword evidence="6" id="KW-0687">Ribonucleoprotein</keyword>
<dbReference type="GO" id="GO:1990904">
    <property type="term" value="C:ribonucleoprotein complex"/>
    <property type="evidence" value="ECO:0007669"/>
    <property type="project" value="UniProtKB-KW"/>
</dbReference>
<comment type="subcellular location">
    <subcellularLocation>
        <location evidence="1">Cytoplasm</location>
    </subcellularLocation>
</comment>
<dbReference type="PANTHER" id="PTHR14202:SF0">
    <property type="entry name" value="RNA-BINDING PROTEIN RO60"/>
    <property type="match status" value="1"/>
</dbReference>
<reference evidence="9 10" key="1">
    <citation type="submission" date="2024-11" db="EMBL/GenBank/DDBJ databases">
        <title>Chromosome-level genome assembly of the freshwater bivalve Anodonta woodiana.</title>
        <authorList>
            <person name="Chen X."/>
        </authorList>
    </citation>
    <scope>NUCLEOTIDE SEQUENCE [LARGE SCALE GENOMIC DNA]</scope>
    <source>
        <strain evidence="9">MN2024</strain>
        <tissue evidence="9">Gills</tissue>
    </source>
</reference>
<name>A0ABD3T5N5_SINWO</name>
<dbReference type="Pfam" id="PF25045">
    <property type="entry name" value="vWA_Ro60"/>
    <property type="match status" value="1"/>
</dbReference>
<dbReference type="Proteomes" id="UP001634394">
    <property type="component" value="Unassembled WGS sequence"/>
</dbReference>
<dbReference type="GO" id="GO:0003723">
    <property type="term" value="F:RNA binding"/>
    <property type="evidence" value="ECO:0007669"/>
    <property type="project" value="UniProtKB-KW"/>
</dbReference>
<dbReference type="Pfam" id="PF05731">
    <property type="entry name" value="TROVE"/>
    <property type="match status" value="1"/>
</dbReference>
<comment type="similarity">
    <text evidence="2">Belongs to the Ro 60 kDa family.</text>
</comment>
<dbReference type="SUPFAM" id="SSF140864">
    <property type="entry name" value="TROVE domain-like"/>
    <property type="match status" value="1"/>
</dbReference>
<keyword evidence="3" id="KW-0963">Cytoplasm</keyword>
<evidence type="ECO:0000313" key="9">
    <source>
        <dbReference type="EMBL" id="KAL3831931.1"/>
    </source>
</evidence>
<gene>
    <name evidence="9" type="ORF">ACJMK2_023621</name>
</gene>
<dbReference type="PROSITE" id="PS50988">
    <property type="entry name" value="TROVE"/>
    <property type="match status" value="1"/>
</dbReference>
<feature type="region of interest" description="Disordered" evidence="7">
    <location>
        <begin position="1"/>
        <end position="48"/>
    </location>
</feature>
<keyword evidence="5" id="KW-0694">RNA-binding</keyword>
<dbReference type="GO" id="GO:0005737">
    <property type="term" value="C:cytoplasm"/>
    <property type="evidence" value="ECO:0007669"/>
    <property type="project" value="UniProtKB-SubCell"/>
</dbReference>
<dbReference type="EMBL" id="JBJQND010000019">
    <property type="protein sequence ID" value="KAL3831931.1"/>
    <property type="molecule type" value="Genomic_DNA"/>
</dbReference>
<evidence type="ECO:0000256" key="7">
    <source>
        <dbReference type="SAM" id="MobiDB-lite"/>
    </source>
</evidence>
<evidence type="ECO:0000256" key="2">
    <source>
        <dbReference type="ARBA" id="ARBA00007814"/>
    </source>
</evidence>
<dbReference type="InterPro" id="IPR036465">
    <property type="entry name" value="vWFA_dom_sf"/>
</dbReference>
<dbReference type="SUPFAM" id="SSF53300">
    <property type="entry name" value="vWA-like"/>
    <property type="match status" value="1"/>
</dbReference>
<organism evidence="9 10">
    <name type="scientific">Sinanodonta woodiana</name>
    <name type="common">Chinese pond mussel</name>
    <name type="synonym">Anodonta woodiana</name>
    <dbReference type="NCBI Taxonomy" id="1069815"/>
    <lineage>
        <taxon>Eukaryota</taxon>
        <taxon>Metazoa</taxon>
        <taxon>Spiralia</taxon>
        <taxon>Lophotrochozoa</taxon>
        <taxon>Mollusca</taxon>
        <taxon>Bivalvia</taxon>
        <taxon>Autobranchia</taxon>
        <taxon>Heteroconchia</taxon>
        <taxon>Palaeoheterodonta</taxon>
        <taxon>Unionida</taxon>
        <taxon>Unionoidea</taxon>
        <taxon>Unionidae</taxon>
        <taxon>Unioninae</taxon>
        <taxon>Sinanodonta</taxon>
    </lineage>
</organism>